<feature type="region of interest" description="Disordered" evidence="1">
    <location>
        <begin position="1"/>
        <end position="21"/>
    </location>
</feature>
<gene>
    <name evidence="2" type="ORF">EAG_01288</name>
</gene>
<dbReference type="AlphaFoldDB" id="E2AER5"/>
<evidence type="ECO:0000313" key="2">
    <source>
        <dbReference type="EMBL" id="EFN68075.1"/>
    </source>
</evidence>
<dbReference type="InParanoid" id="E2AER5"/>
<sequence>MATTTERPAGEPNRVRGSQQKMDNLIDKCPPAGMVLGFVLCSVSTATDKTATTIIRRHANQKRLNVANARTRVISRSRVDSCVNDRAEGCAVPRPIMSRHARDPGASKRCFRQKLYDFEGDIRWYHRFDLKELFEGHIKVTFNFL</sequence>
<accession>E2AER5</accession>
<proteinExistence type="predicted"/>
<reference evidence="2 3" key="1">
    <citation type="journal article" date="2010" name="Science">
        <title>Genomic comparison of the ants Camponotus floridanus and Harpegnathos saltator.</title>
        <authorList>
            <person name="Bonasio R."/>
            <person name="Zhang G."/>
            <person name="Ye C."/>
            <person name="Mutti N.S."/>
            <person name="Fang X."/>
            <person name="Qin N."/>
            <person name="Donahue G."/>
            <person name="Yang P."/>
            <person name="Li Q."/>
            <person name="Li C."/>
            <person name="Zhang P."/>
            <person name="Huang Z."/>
            <person name="Berger S.L."/>
            <person name="Reinberg D."/>
            <person name="Wang J."/>
            <person name="Liebig J."/>
        </authorList>
    </citation>
    <scope>NUCLEOTIDE SEQUENCE [LARGE SCALE GENOMIC DNA]</scope>
    <source>
        <strain evidence="3">C129</strain>
    </source>
</reference>
<evidence type="ECO:0000313" key="3">
    <source>
        <dbReference type="Proteomes" id="UP000000311"/>
    </source>
</evidence>
<keyword evidence="3" id="KW-1185">Reference proteome</keyword>
<evidence type="ECO:0000256" key="1">
    <source>
        <dbReference type="SAM" id="MobiDB-lite"/>
    </source>
</evidence>
<name>E2AER5_CAMFO</name>
<dbReference type="Proteomes" id="UP000000311">
    <property type="component" value="Unassembled WGS sequence"/>
</dbReference>
<protein>
    <submittedName>
        <fullName evidence="2">Uncharacterized protein</fullName>
    </submittedName>
</protein>
<organism evidence="3">
    <name type="scientific">Camponotus floridanus</name>
    <name type="common">Florida carpenter ant</name>
    <dbReference type="NCBI Taxonomy" id="104421"/>
    <lineage>
        <taxon>Eukaryota</taxon>
        <taxon>Metazoa</taxon>
        <taxon>Ecdysozoa</taxon>
        <taxon>Arthropoda</taxon>
        <taxon>Hexapoda</taxon>
        <taxon>Insecta</taxon>
        <taxon>Pterygota</taxon>
        <taxon>Neoptera</taxon>
        <taxon>Endopterygota</taxon>
        <taxon>Hymenoptera</taxon>
        <taxon>Apocrita</taxon>
        <taxon>Aculeata</taxon>
        <taxon>Formicoidea</taxon>
        <taxon>Formicidae</taxon>
        <taxon>Formicinae</taxon>
        <taxon>Camponotus</taxon>
    </lineage>
</organism>
<dbReference type="EMBL" id="GL438909">
    <property type="protein sequence ID" value="EFN68075.1"/>
    <property type="molecule type" value="Genomic_DNA"/>
</dbReference>